<accession>A0ABQ3SNA7</accession>
<evidence type="ECO:0000259" key="4">
    <source>
        <dbReference type="PROSITE" id="PS01124"/>
    </source>
</evidence>
<name>A0ABQ3SNA7_9ACTN</name>
<keyword evidence="6" id="KW-1185">Reference proteome</keyword>
<evidence type="ECO:0000256" key="1">
    <source>
        <dbReference type="ARBA" id="ARBA00023015"/>
    </source>
</evidence>
<dbReference type="SMART" id="SM00342">
    <property type="entry name" value="HTH_ARAC"/>
    <property type="match status" value="1"/>
</dbReference>
<evidence type="ECO:0000256" key="2">
    <source>
        <dbReference type="ARBA" id="ARBA00023125"/>
    </source>
</evidence>
<keyword evidence="2" id="KW-0238">DNA-binding</keyword>
<dbReference type="InterPro" id="IPR018060">
    <property type="entry name" value="HTH_AraC"/>
</dbReference>
<evidence type="ECO:0000256" key="3">
    <source>
        <dbReference type="ARBA" id="ARBA00023163"/>
    </source>
</evidence>
<dbReference type="Gene3D" id="1.10.10.60">
    <property type="entry name" value="Homeodomain-like"/>
    <property type="match status" value="1"/>
</dbReference>
<evidence type="ECO:0000313" key="5">
    <source>
        <dbReference type="EMBL" id="GHI69626.1"/>
    </source>
</evidence>
<proteinExistence type="predicted"/>
<dbReference type="EMBL" id="BNEC01000005">
    <property type="protein sequence ID" value="GHI69626.1"/>
    <property type="molecule type" value="Genomic_DNA"/>
</dbReference>
<gene>
    <name evidence="5" type="ORF">Snoj_35440</name>
</gene>
<feature type="domain" description="HTH araC/xylS-type" evidence="4">
    <location>
        <begin position="187"/>
        <end position="273"/>
    </location>
</feature>
<keyword evidence="3" id="KW-0804">Transcription</keyword>
<sequence length="296" mass="30551">MGSGRPWLGSIVDEFDRLGKDLEDSGSLGARVGGRGEGQVPGVGRELGPGFGVGEGYAWYRGVSPGGSVHRHAAFQLVLAPRGGAALAGPDGRVVRGAALLVPPMTAHRMLSAGDLLTVFVEPHSALADRLRGRCGPGSGIVAVPELCRLDEAELGRAAALPSEGLDPRLLAAAALLEGRDGPEGPAEPVPMDLVAARVGLSPQRLRALARQQLGMPLARRRIWLKLRRSVEALGEGRSPAEAAAAGGFADQAHLTRRMREMIGMTPAAVLRVMQVPSASAVGAAGDVHRNGPGDG</sequence>
<dbReference type="PROSITE" id="PS01124">
    <property type="entry name" value="HTH_ARAC_FAMILY_2"/>
    <property type="match status" value="1"/>
</dbReference>
<evidence type="ECO:0000313" key="6">
    <source>
        <dbReference type="Proteomes" id="UP000613974"/>
    </source>
</evidence>
<dbReference type="PANTHER" id="PTHR46796">
    <property type="entry name" value="HTH-TYPE TRANSCRIPTIONAL ACTIVATOR RHAS-RELATED"/>
    <property type="match status" value="1"/>
</dbReference>
<comment type="caution">
    <text evidence="5">The sequence shown here is derived from an EMBL/GenBank/DDBJ whole genome shotgun (WGS) entry which is preliminary data.</text>
</comment>
<dbReference type="Pfam" id="PF12833">
    <property type="entry name" value="HTH_18"/>
    <property type="match status" value="1"/>
</dbReference>
<keyword evidence="1" id="KW-0805">Transcription regulation</keyword>
<protein>
    <recommendedName>
        <fullName evidence="4">HTH araC/xylS-type domain-containing protein</fullName>
    </recommendedName>
</protein>
<organism evidence="5 6">
    <name type="scientific">Streptomyces nojiriensis</name>
    <dbReference type="NCBI Taxonomy" id="66374"/>
    <lineage>
        <taxon>Bacteria</taxon>
        <taxon>Bacillati</taxon>
        <taxon>Actinomycetota</taxon>
        <taxon>Actinomycetes</taxon>
        <taxon>Kitasatosporales</taxon>
        <taxon>Streptomycetaceae</taxon>
        <taxon>Streptomyces</taxon>
    </lineage>
</organism>
<dbReference type="Proteomes" id="UP000613974">
    <property type="component" value="Unassembled WGS sequence"/>
</dbReference>
<dbReference type="PANTHER" id="PTHR46796:SF2">
    <property type="entry name" value="TRANSCRIPTIONAL REGULATORY PROTEIN"/>
    <property type="match status" value="1"/>
</dbReference>
<reference evidence="6" key="1">
    <citation type="submission" date="2023-07" db="EMBL/GenBank/DDBJ databases">
        <title>Whole genome shotgun sequence of Streptomyces nojiriensis NBRC 13794.</title>
        <authorList>
            <person name="Komaki H."/>
            <person name="Tamura T."/>
        </authorList>
    </citation>
    <scope>NUCLEOTIDE SEQUENCE [LARGE SCALE GENOMIC DNA]</scope>
    <source>
        <strain evidence="6">NBRC 13794</strain>
    </source>
</reference>
<dbReference type="InterPro" id="IPR050204">
    <property type="entry name" value="AraC_XylS_family_regulators"/>
</dbReference>